<gene>
    <name evidence="2" type="ORF">BZL29_0512</name>
    <name evidence="1" type="ORF">BZL30_1438</name>
</gene>
<dbReference type="Proteomes" id="UP000189229">
    <property type="component" value="Unassembled WGS sequence"/>
</dbReference>
<comment type="caution">
    <text evidence="2">The sequence shown here is derived from an EMBL/GenBank/DDBJ whole genome shotgun (WGS) entry which is preliminary data.</text>
</comment>
<organism evidence="2 3">
    <name type="scientific">Mycobacterium kansasii</name>
    <dbReference type="NCBI Taxonomy" id="1768"/>
    <lineage>
        <taxon>Bacteria</taxon>
        <taxon>Bacillati</taxon>
        <taxon>Actinomycetota</taxon>
        <taxon>Actinomycetes</taxon>
        <taxon>Mycobacteriales</taxon>
        <taxon>Mycobacteriaceae</taxon>
        <taxon>Mycobacterium</taxon>
    </lineage>
</organism>
<accession>A0A1V3XVW2</accession>
<name>A0A1V3XVW2_MYCKA</name>
<dbReference type="EMBL" id="MVBN01000001">
    <property type="protein sequence ID" value="OOK83334.1"/>
    <property type="molecule type" value="Genomic_DNA"/>
</dbReference>
<protein>
    <submittedName>
        <fullName evidence="2">Uncharacterized protein</fullName>
    </submittedName>
</protein>
<sequence length="44" mass="4995">MSWTRGWGCARSHRTDRQIVLLNIVTHSLPSDHKNNTHEHSGGT</sequence>
<evidence type="ECO:0000313" key="2">
    <source>
        <dbReference type="EMBL" id="OOK83334.1"/>
    </source>
</evidence>
<reference evidence="3 4" key="1">
    <citation type="submission" date="2017-02" db="EMBL/GenBank/DDBJ databases">
        <title>Complete genome sequences of Mycobacterium kansasii strains isolated from rhesus macaques.</title>
        <authorList>
            <person name="Panda A."/>
            <person name="Nagaraj S."/>
            <person name="Zhao X."/>
            <person name="Tettelin H."/>
            <person name="Detolla L.J."/>
        </authorList>
    </citation>
    <scope>NUCLEOTIDE SEQUENCE [LARGE SCALE GENOMIC DNA]</scope>
    <source>
        <strain evidence="2 3">11-3469</strain>
        <strain evidence="1 4">11-3813</strain>
    </source>
</reference>
<dbReference type="AlphaFoldDB" id="A0A1V3XVW2"/>
<dbReference type="Proteomes" id="UP000188532">
    <property type="component" value="Unassembled WGS sequence"/>
</dbReference>
<evidence type="ECO:0000313" key="1">
    <source>
        <dbReference type="EMBL" id="OOK82514.1"/>
    </source>
</evidence>
<proteinExistence type="predicted"/>
<evidence type="ECO:0000313" key="4">
    <source>
        <dbReference type="Proteomes" id="UP000189229"/>
    </source>
</evidence>
<dbReference type="EMBL" id="MVBM01000001">
    <property type="protein sequence ID" value="OOK82514.1"/>
    <property type="molecule type" value="Genomic_DNA"/>
</dbReference>
<evidence type="ECO:0000313" key="3">
    <source>
        <dbReference type="Proteomes" id="UP000188532"/>
    </source>
</evidence>